<evidence type="ECO:0000256" key="1">
    <source>
        <dbReference type="ARBA" id="ARBA00022737"/>
    </source>
</evidence>
<name>A0ABN9Q9I7_9DINO</name>
<dbReference type="PROSITE" id="PS50302">
    <property type="entry name" value="PUM"/>
    <property type="match status" value="2"/>
</dbReference>
<gene>
    <name evidence="5" type="ORF">PCOR1329_LOCUS9999</name>
</gene>
<evidence type="ECO:0000313" key="6">
    <source>
        <dbReference type="Proteomes" id="UP001189429"/>
    </source>
</evidence>
<comment type="caution">
    <text evidence="5">The sequence shown here is derived from an EMBL/GenBank/DDBJ whole genome shotgun (WGS) entry which is preliminary data.</text>
</comment>
<dbReference type="InterPro" id="IPR001313">
    <property type="entry name" value="Pumilio_RNA-bd_rpt"/>
</dbReference>
<evidence type="ECO:0000256" key="2">
    <source>
        <dbReference type="PROSITE-ProRule" id="PRU00317"/>
    </source>
</evidence>
<feature type="domain" description="PUM-HD" evidence="4">
    <location>
        <begin position="193"/>
        <end position="506"/>
    </location>
</feature>
<feature type="repeat" description="Pumilio" evidence="2">
    <location>
        <begin position="214"/>
        <end position="249"/>
    </location>
</feature>
<keyword evidence="1" id="KW-0677">Repeat</keyword>
<dbReference type="InterPro" id="IPR033133">
    <property type="entry name" value="PUM-HD"/>
</dbReference>
<evidence type="ECO:0000259" key="4">
    <source>
        <dbReference type="PROSITE" id="PS50303"/>
    </source>
</evidence>
<dbReference type="PANTHER" id="PTHR12537">
    <property type="entry name" value="RNA BINDING PROTEIN PUMILIO-RELATED"/>
    <property type="match status" value="1"/>
</dbReference>
<evidence type="ECO:0000313" key="5">
    <source>
        <dbReference type="EMBL" id="CAK0802489.1"/>
    </source>
</evidence>
<keyword evidence="6" id="KW-1185">Reference proteome</keyword>
<dbReference type="Pfam" id="PF00806">
    <property type="entry name" value="PUF"/>
    <property type="match status" value="3"/>
</dbReference>
<dbReference type="SMART" id="SM00025">
    <property type="entry name" value="Pumilio"/>
    <property type="match status" value="5"/>
</dbReference>
<sequence>MSSSEELAGASTPKRAFGEMQQDERTVDAATSLSDVDTPKVEAVTPTDSTCVTPASTCCTPRSSASTPHGDASWDQTSYWQQSTAQACFWQPESFLPLCFVPVQGAHLQPQAVPSFCCAFASGGQGQHFASPAACAAQPRDEQLGAQLMWWPQEQWPQEWWSQARSSGECGLPAAVAGASGEWRAPAAVDEWYEALQTRALDKDNEMKRHVLAAICGHALQFSHDKKGCRLLQWALDHADRETLHALLTELHGHMSEMYRCPNANYVAQKIFNVLPAERMGAVLQEFEGRMVDFARHRYGCRIVIQLLAHCGRRPECAALIDELLNRPKGLIDHAYAHHTFEAVLEHGREDFKQRIVCALAENLLHFARHHHGSFVVLAALVHCSDDVASWLCGLLNEGIVGVTAKKPGCNLYHELCLHTHPRTSEPARAALGLHAMQLRQRSESLRLVDMVQQALEADASPRPSGLPLTLLPPRAAWADVEDDLDEDLASARRPELPEPGAQRWQ</sequence>
<dbReference type="InterPro" id="IPR011989">
    <property type="entry name" value="ARM-like"/>
</dbReference>
<dbReference type="PROSITE" id="PS50303">
    <property type="entry name" value="PUM_HD"/>
    <property type="match status" value="1"/>
</dbReference>
<protein>
    <recommendedName>
        <fullName evidence="4">PUM-HD domain-containing protein</fullName>
    </recommendedName>
</protein>
<dbReference type="InterPro" id="IPR016024">
    <property type="entry name" value="ARM-type_fold"/>
</dbReference>
<dbReference type="SUPFAM" id="SSF48371">
    <property type="entry name" value="ARM repeat"/>
    <property type="match status" value="1"/>
</dbReference>
<dbReference type="EMBL" id="CAUYUJ010002814">
    <property type="protein sequence ID" value="CAK0802489.1"/>
    <property type="molecule type" value="Genomic_DNA"/>
</dbReference>
<dbReference type="Proteomes" id="UP001189429">
    <property type="component" value="Unassembled WGS sequence"/>
</dbReference>
<proteinExistence type="predicted"/>
<feature type="region of interest" description="Disordered" evidence="3">
    <location>
        <begin position="1"/>
        <end position="46"/>
    </location>
</feature>
<feature type="region of interest" description="Disordered" evidence="3">
    <location>
        <begin position="483"/>
        <end position="506"/>
    </location>
</feature>
<accession>A0ABN9Q9I7</accession>
<dbReference type="Gene3D" id="1.25.10.10">
    <property type="entry name" value="Leucine-rich Repeat Variant"/>
    <property type="match status" value="1"/>
</dbReference>
<feature type="repeat" description="Pumilio" evidence="2">
    <location>
        <begin position="286"/>
        <end position="322"/>
    </location>
</feature>
<dbReference type="PANTHER" id="PTHR12537:SF12">
    <property type="entry name" value="MATERNAL PROTEIN PUMILIO"/>
    <property type="match status" value="1"/>
</dbReference>
<organism evidence="5 6">
    <name type="scientific">Prorocentrum cordatum</name>
    <dbReference type="NCBI Taxonomy" id="2364126"/>
    <lineage>
        <taxon>Eukaryota</taxon>
        <taxon>Sar</taxon>
        <taxon>Alveolata</taxon>
        <taxon>Dinophyceae</taxon>
        <taxon>Prorocentrales</taxon>
        <taxon>Prorocentraceae</taxon>
        <taxon>Prorocentrum</taxon>
    </lineage>
</organism>
<evidence type="ECO:0000256" key="3">
    <source>
        <dbReference type="SAM" id="MobiDB-lite"/>
    </source>
</evidence>
<reference evidence="5" key="1">
    <citation type="submission" date="2023-10" db="EMBL/GenBank/DDBJ databases">
        <authorList>
            <person name="Chen Y."/>
            <person name="Shah S."/>
            <person name="Dougan E. K."/>
            <person name="Thang M."/>
            <person name="Chan C."/>
        </authorList>
    </citation>
    <scope>NUCLEOTIDE SEQUENCE [LARGE SCALE GENOMIC DNA]</scope>
</reference>